<gene>
    <name evidence="1" type="ORF">M8231_16295</name>
</gene>
<organism evidence="1 2">
    <name type="scientific">Brevundimonas albigilva</name>
    <dbReference type="NCBI Taxonomy" id="1312364"/>
    <lineage>
        <taxon>Bacteria</taxon>
        <taxon>Pseudomonadati</taxon>
        <taxon>Pseudomonadota</taxon>
        <taxon>Alphaproteobacteria</taxon>
        <taxon>Caulobacterales</taxon>
        <taxon>Caulobacteraceae</taxon>
        <taxon>Brevundimonas</taxon>
    </lineage>
</organism>
<proteinExistence type="predicted"/>
<protein>
    <submittedName>
        <fullName evidence="1">Uncharacterized protein</fullName>
    </submittedName>
</protein>
<sequence length="95" mass="10187">MTPARRTAELMAEQSVGITPRSDAGERRAHIMQHPLAQGRFSLALSLAAHRPVTIEAALLVLRHAPPAMTVGEAEAWASRLVMPDSDSLGVSRGH</sequence>
<keyword evidence="2" id="KW-1185">Reference proteome</keyword>
<dbReference type="Proteomes" id="UP001055429">
    <property type="component" value="Chromosome"/>
</dbReference>
<reference evidence="1" key="1">
    <citation type="submission" date="2022-05" db="EMBL/GenBank/DDBJ databases">
        <title>Brevundimonas albigilva TT17 genome sequence.</title>
        <authorList>
            <person name="Lee K."/>
            <person name="Son H."/>
        </authorList>
    </citation>
    <scope>NUCLEOTIDE SEQUENCE</scope>
    <source>
        <strain evidence="1">TT17</strain>
    </source>
</reference>
<name>A0ABY4SRL8_9CAUL</name>
<evidence type="ECO:0000313" key="2">
    <source>
        <dbReference type="Proteomes" id="UP001055429"/>
    </source>
</evidence>
<accession>A0ABY4SRL8</accession>
<dbReference type="EMBL" id="CP097649">
    <property type="protein sequence ID" value="URI15325.1"/>
    <property type="molecule type" value="Genomic_DNA"/>
</dbReference>
<dbReference type="RefSeq" id="WP_249751727.1">
    <property type="nucleotide sequence ID" value="NZ_CP097298.1"/>
</dbReference>
<evidence type="ECO:0000313" key="1">
    <source>
        <dbReference type="EMBL" id="URI15325.1"/>
    </source>
</evidence>